<dbReference type="PANTHER" id="PTHR43344:SF13">
    <property type="entry name" value="PHOSPHATASE RV3661-RELATED"/>
    <property type="match status" value="1"/>
</dbReference>
<name>A0A0P0R4V1_9BURK</name>
<protein>
    <submittedName>
        <fullName evidence="4">Phosphoserine phosphatase</fullName>
    </submittedName>
</protein>
<dbReference type="AlphaFoldDB" id="A0A0P0R4V1"/>
<gene>
    <name evidence="4" type="ORF">K788_0003992</name>
</gene>
<dbReference type="GO" id="GO:0046872">
    <property type="term" value="F:metal ion binding"/>
    <property type="evidence" value="ECO:0007669"/>
    <property type="project" value="UniProtKB-KW"/>
</dbReference>
<dbReference type="Gene3D" id="1.20.1440.100">
    <property type="entry name" value="SG protein - dephosphorylation function"/>
    <property type="match status" value="1"/>
</dbReference>
<organism evidence="4 5">
    <name type="scientific">Paraburkholderia caribensis MBA4</name>
    <dbReference type="NCBI Taxonomy" id="1323664"/>
    <lineage>
        <taxon>Bacteria</taxon>
        <taxon>Pseudomonadati</taxon>
        <taxon>Pseudomonadota</taxon>
        <taxon>Betaproteobacteria</taxon>
        <taxon>Burkholderiales</taxon>
        <taxon>Burkholderiaceae</taxon>
        <taxon>Paraburkholderia</taxon>
    </lineage>
</organism>
<dbReference type="RefSeq" id="WP_082624829.1">
    <property type="nucleotide sequence ID" value="NZ_CP012746.1"/>
</dbReference>
<proteinExistence type="predicted"/>
<dbReference type="EMBL" id="CP012746">
    <property type="protein sequence ID" value="ALL63123.1"/>
    <property type="molecule type" value="Genomic_DNA"/>
</dbReference>
<sequence>MRAIHEVPRRVRLAAFDVDETILSIKGLFSFAEYFFCARPGASGKVGGEPFAAWFASLRACGATISREQVNRRFYRAFAGYESSLVQRCAFDWFRQLLHSGEAILIEPVLAALEAYRKNHIPVALLTGSARLFLTPLAKLLDATYVLSIELEVDAAGVLTGELRPPQTIGEGKWQALCALLEELGIDASECVGYGDHLSDLPFLVRLGQAVVVEGDEALENIAVKHGWRILPRSCVVPPRSWRAGCVPELTS</sequence>
<dbReference type="KEGG" id="bcai:K788_0003992"/>
<evidence type="ECO:0000256" key="1">
    <source>
        <dbReference type="ARBA" id="ARBA00022723"/>
    </source>
</evidence>
<keyword evidence="3" id="KW-0460">Magnesium</keyword>
<dbReference type="NCBIfam" id="TIGR01488">
    <property type="entry name" value="HAD-SF-IB"/>
    <property type="match status" value="1"/>
</dbReference>
<dbReference type="GeneID" id="69967412"/>
<keyword evidence="2" id="KW-0378">Hydrolase</keyword>
<dbReference type="SUPFAM" id="SSF56784">
    <property type="entry name" value="HAD-like"/>
    <property type="match status" value="1"/>
</dbReference>
<dbReference type="Pfam" id="PF12710">
    <property type="entry name" value="HAD"/>
    <property type="match status" value="1"/>
</dbReference>
<evidence type="ECO:0000256" key="3">
    <source>
        <dbReference type="ARBA" id="ARBA00022842"/>
    </source>
</evidence>
<dbReference type="Gene3D" id="3.40.50.1000">
    <property type="entry name" value="HAD superfamily/HAD-like"/>
    <property type="match status" value="1"/>
</dbReference>
<accession>A0A0P0R4V1</accession>
<dbReference type="PANTHER" id="PTHR43344">
    <property type="entry name" value="PHOSPHOSERINE PHOSPHATASE"/>
    <property type="match status" value="1"/>
</dbReference>
<evidence type="ECO:0000313" key="4">
    <source>
        <dbReference type="EMBL" id="ALL63123.1"/>
    </source>
</evidence>
<dbReference type="Proteomes" id="UP000019146">
    <property type="component" value="Chromosome 1"/>
</dbReference>
<dbReference type="InterPro" id="IPR036412">
    <property type="entry name" value="HAD-like_sf"/>
</dbReference>
<dbReference type="InterPro" id="IPR023214">
    <property type="entry name" value="HAD_sf"/>
</dbReference>
<keyword evidence="1" id="KW-0479">Metal-binding</keyword>
<evidence type="ECO:0000256" key="2">
    <source>
        <dbReference type="ARBA" id="ARBA00022801"/>
    </source>
</evidence>
<dbReference type="GO" id="GO:0016787">
    <property type="term" value="F:hydrolase activity"/>
    <property type="evidence" value="ECO:0007669"/>
    <property type="project" value="UniProtKB-KW"/>
</dbReference>
<dbReference type="InterPro" id="IPR050582">
    <property type="entry name" value="HAD-like_SerB"/>
</dbReference>
<reference evidence="4 5" key="1">
    <citation type="journal article" date="2014" name="Genome Announc.">
        <title>Draft Genome Sequence of the Haloacid-Degrading Burkholderia caribensis Strain MBA4.</title>
        <authorList>
            <person name="Pan Y."/>
            <person name="Kong K.F."/>
            <person name="Tsang J.S."/>
        </authorList>
    </citation>
    <scope>NUCLEOTIDE SEQUENCE [LARGE SCALE GENOMIC DNA]</scope>
    <source>
        <strain evidence="4 5">MBA4</strain>
    </source>
</reference>
<evidence type="ECO:0000313" key="5">
    <source>
        <dbReference type="Proteomes" id="UP000019146"/>
    </source>
</evidence>